<evidence type="ECO:0000313" key="5">
    <source>
        <dbReference type="Proteomes" id="UP000594586"/>
    </source>
</evidence>
<dbReference type="Proteomes" id="UP000594586">
    <property type="component" value="Chromosome"/>
</dbReference>
<evidence type="ECO:0000313" key="4">
    <source>
        <dbReference type="EMBL" id="QPK83251.1"/>
    </source>
</evidence>
<proteinExistence type="predicted"/>
<keyword evidence="2" id="KW-0472">Membrane</keyword>
<feature type="transmembrane region" description="Helical" evidence="2">
    <location>
        <begin position="805"/>
        <end position="826"/>
    </location>
</feature>
<keyword evidence="5" id="KW-1185">Reference proteome</keyword>
<name>A0A7T0PEI5_9CORY</name>
<gene>
    <name evidence="4" type="ORF">G7Y29_10600</name>
</gene>
<accession>A0A7T0PEI5</accession>
<dbReference type="KEGG" id="cqn:G7Y29_10600"/>
<organism evidence="4 5">
    <name type="scientific">Corynebacterium qintianiae</name>
    <dbReference type="NCBI Taxonomy" id="2709392"/>
    <lineage>
        <taxon>Bacteria</taxon>
        <taxon>Bacillati</taxon>
        <taxon>Actinomycetota</taxon>
        <taxon>Actinomycetes</taxon>
        <taxon>Mycobacteriales</taxon>
        <taxon>Corynebacteriaceae</taxon>
        <taxon>Corynebacterium</taxon>
    </lineage>
</organism>
<evidence type="ECO:0000256" key="3">
    <source>
        <dbReference type="SAM" id="SignalP"/>
    </source>
</evidence>
<reference evidence="4 5" key="1">
    <citation type="submission" date="2020-11" db="EMBL/GenBank/DDBJ databases">
        <title>Corynebacterium sp. MC1420.</title>
        <authorList>
            <person name="Zhou J."/>
        </authorList>
    </citation>
    <scope>NUCLEOTIDE SEQUENCE [LARGE SCALE GENOMIC DNA]</scope>
    <source>
        <strain evidence="4 5">MC1420</strain>
    </source>
</reference>
<evidence type="ECO:0008006" key="6">
    <source>
        <dbReference type="Google" id="ProtNLM"/>
    </source>
</evidence>
<feature type="signal peptide" evidence="3">
    <location>
        <begin position="1"/>
        <end position="24"/>
    </location>
</feature>
<evidence type="ECO:0000256" key="1">
    <source>
        <dbReference type="SAM" id="MobiDB-lite"/>
    </source>
</evidence>
<dbReference type="RefSeq" id="WP_165003157.1">
    <property type="nucleotide sequence ID" value="NZ_CP064955.1"/>
</dbReference>
<keyword evidence="3" id="KW-0732">Signal</keyword>
<sequence>MRRPLAAGTAALLLAAAATPMAEAQQTQAQAQAQPIPLHPDNPAVADQWVNPAVRPGEGETAQVRLQSSPAVLGAHDPLRVALLVTNTSDEPLQGLTVTPRRGPATGSVMDQRVAAVANPLEYQVVGSEVGVDTRLEPGESTELELTITEDALPLPGISTYPIMFVLSAVNGALLDTERFHISIRGTPDNAQPAGMTALFPVTAPVDIVPGETGIAPGEPPLILASEGLAEQLAPGGRLSSLIDVYADATSQPAVAESTCLALDPALIQTVDRMAGGYTVADERPDLVEPPRRLRDSWGGAKDNASGEPGRGAADAQAWLDRVTALAATQCVVALPWANTDLNAVARTGDVWLMREAVERGPATLKEILETESLTNTVVPGAGYVVPGVPAALGWADHSRSTIDDEGMQGSWERAQGTGPTHRSGPADPGNATALDRGDVPSIADSAAPEPARPVQVLVASGTVTHPEEHRFSWAAPGVMAVEYQDSLATVLATVGEHPETTGYSAEEPRYDYTRDSPKARSVNAASAVHLAAQSAWTYPPASPAPERAPARQEPAPILLNPPATWDASSAGDIMAAVRDVMATGAARPMSLGEYLAVPDGTAVPAADAVGSPHSDPTIFSDTEILTASQQSRFINDLSGLLVADPAIALSRYGFTLPLRRDLLTALTVSGRRAYTYYPLAEEATRQRLAGSRDTLNALRSAIALIPPGNVYTRTSPASPLVIVARNGLPLPVDTTIRYHGPEGAKLNVPPTLRIPAYGSITISMTADLPEEPGGTDLRLFLATPQGGQISEPADITVRTSGAALRGWVILAALAVFLALMLLFTVGRRRRQSPPPDSPPHRSRP</sequence>
<dbReference type="AlphaFoldDB" id="A0A7T0PEI5"/>
<feature type="region of interest" description="Disordered" evidence="1">
    <location>
        <begin position="282"/>
        <end position="313"/>
    </location>
</feature>
<protein>
    <recommendedName>
        <fullName evidence="6">Secreted protein</fullName>
    </recommendedName>
</protein>
<feature type="region of interest" description="Disordered" evidence="1">
    <location>
        <begin position="401"/>
        <end position="451"/>
    </location>
</feature>
<evidence type="ECO:0000256" key="2">
    <source>
        <dbReference type="SAM" id="Phobius"/>
    </source>
</evidence>
<feature type="compositionally biased region" description="Basic and acidic residues" evidence="1">
    <location>
        <begin position="282"/>
        <end position="296"/>
    </location>
</feature>
<dbReference type="EMBL" id="CP064955">
    <property type="protein sequence ID" value="QPK83251.1"/>
    <property type="molecule type" value="Genomic_DNA"/>
</dbReference>
<keyword evidence="2" id="KW-1133">Transmembrane helix</keyword>
<keyword evidence="2" id="KW-0812">Transmembrane</keyword>
<feature type="chain" id="PRO_5032663233" description="Secreted protein" evidence="3">
    <location>
        <begin position="25"/>
        <end position="845"/>
    </location>
</feature>